<dbReference type="OrthoDB" id="3047760at2759"/>
<dbReference type="EMBL" id="JABBWM010000006">
    <property type="protein sequence ID" value="KAG2116580.1"/>
    <property type="molecule type" value="Genomic_DNA"/>
</dbReference>
<evidence type="ECO:0000313" key="2">
    <source>
        <dbReference type="EMBL" id="KAG2116580.1"/>
    </source>
</evidence>
<keyword evidence="3" id="KW-1185">Reference proteome</keyword>
<dbReference type="GeneID" id="64691590"/>
<dbReference type="Proteomes" id="UP000823399">
    <property type="component" value="Unassembled WGS sequence"/>
</dbReference>
<organism evidence="2 3">
    <name type="scientific">Suillus discolor</name>
    <dbReference type="NCBI Taxonomy" id="1912936"/>
    <lineage>
        <taxon>Eukaryota</taxon>
        <taxon>Fungi</taxon>
        <taxon>Dikarya</taxon>
        <taxon>Basidiomycota</taxon>
        <taxon>Agaricomycotina</taxon>
        <taxon>Agaricomycetes</taxon>
        <taxon>Agaricomycetidae</taxon>
        <taxon>Boletales</taxon>
        <taxon>Suillineae</taxon>
        <taxon>Suillaceae</taxon>
        <taxon>Suillus</taxon>
    </lineage>
</organism>
<accession>A0A9P7FHR0</accession>
<sequence length="205" mass="22091">MAATYPIAVPSLADMFPELPHIPVVTHCKIDASKAAGDPIDEDAAHSAEQTVHVLQALRRAVPELTDAHIEGAKNRAHVLRAIHATGAVVAGDITAALDDIRRNMDDMQRNVADNRTTLEQIQAIVQRNQAMLANIRLANQNNLVPRDRDNYAPLQKTTSGHGHNLAVQASRQEHLNQIPPIATIQVAEVGTCPPSGILSSMGIQ</sequence>
<protein>
    <submittedName>
        <fullName evidence="2">Uncharacterized protein</fullName>
    </submittedName>
</protein>
<comment type="caution">
    <text evidence="2">The sequence shown here is derived from an EMBL/GenBank/DDBJ whole genome shotgun (WGS) entry which is preliminary data.</text>
</comment>
<evidence type="ECO:0000256" key="1">
    <source>
        <dbReference type="SAM" id="Coils"/>
    </source>
</evidence>
<dbReference type="AlphaFoldDB" id="A0A9P7FHR0"/>
<name>A0A9P7FHR0_9AGAM</name>
<reference evidence="2" key="1">
    <citation type="journal article" date="2020" name="New Phytol.">
        <title>Comparative genomics reveals dynamic genome evolution in host specialist ectomycorrhizal fungi.</title>
        <authorList>
            <person name="Lofgren L.A."/>
            <person name="Nguyen N.H."/>
            <person name="Vilgalys R."/>
            <person name="Ruytinx J."/>
            <person name="Liao H.L."/>
            <person name="Branco S."/>
            <person name="Kuo A."/>
            <person name="LaButti K."/>
            <person name="Lipzen A."/>
            <person name="Andreopoulos W."/>
            <person name="Pangilinan J."/>
            <person name="Riley R."/>
            <person name="Hundley H."/>
            <person name="Na H."/>
            <person name="Barry K."/>
            <person name="Grigoriev I.V."/>
            <person name="Stajich J.E."/>
            <person name="Kennedy P.G."/>
        </authorList>
    </citation>
    <scope>NUCLEOTIDE SEQUENCE</scope>
    <source>
        <strain evidence="2">FC423</strain>
    </source>
</reference>
<keyword evidence="1" id="KW-0175">Coiled coil</keyword>
<proteinExistence type="predicted"/>
<feature type="coiled-coil region" evidence="1">
    <location>
        <begin position="91"/>
        <end position="118"/>
    </location>
</feature>
<dbReference type="RefSeq" id="XP_041297679.1">
    <property type="nucleotide sequence ID" value="XM_041429331.1"/>
</dbReference>
<evidence type="ECO:0000313" key="3">
    <source>
        <dbReference type="Proteomes" id="UP000823399"/>
    </source>
</evidence>
<gene>
    <name evidence="2" type="ORF">F5147DRAFT_349566</name>
</gene>